<comment type="catalytic activity">
    <reaction evidence="5">
        <text>L-glutaminyl-[peptide chain release factor] + S-adenosyl-L-methionine = N(5)-methyl-L-glutaminyl-[peptide chain release factor] + S-adenosyl-L-homocysteine + H(+)</text>
        <dbReference type="Rhea" id="RHEA:42896"/>
        <dbReference type="Rhea" id="RHEA-COMP:10271"/>
        <dbReference type="Rhea" id="RHEA-COMP:10272"/>
        <dbReference type="ChEBI" id="CHEBI:15378"/>
        <dbReference type="ChEBI" id="CHEBI:30011"/>
        <dbReference type="ChEBI" id="CHEBI:57856"/>
        <dbReference type="ChEBI" id="CHEBI:59789"/>
        <dbReference type="ChEBI" id="CHEBI:61891"/>
        <dbReference type="EC" id="2.1.1.297"/>
    </reaction>
</comment>
<evidence type="ECO:0000256" key="5">
    <source>
        <dbReference type="ARBA" id="ARBA00048391"/>
    </source>
</evidence>
<dbReference type="GO" id="GO:0102559">
    <property type="term" value="F:peptide chain release factor N(5)-glutamine methyltransferase activity"/>
    <property type="evidence" value="ECO:0007669"/>
    <property type="project" value="UniProtKB-EC"/>
</dbReference>
<comment type="caution">
    <text evidence="7">The sequence shown here is derived from an EMBL/GenBank/DDBJ whole genome shotgun (WGS) entry which is preliminary data.</text>
</comment>
<dbReference type="SUPFAM" id="SSF53335">
    <property type="entry name" value="S-adenosyl-L-methionine-dependent methyltransferases"/>
    <property type="match status" value="1"/>
</dbReference>
<dbReference type="InterPro" id="IPR050320">
    <property type="entry name" value="N5-glutamine_MTase"/>
</dbReference>
<protein>
    <recommendedName>
        <fullName evidence="1">peptide chain release factor N(5)-glutamine methyltransferase</fullName>
        <ecNumber evidence="1">2.1.1.297</ecNumber>
    </recommendedName>
</protein>
<proteinExistence type="predicted"/>
<gene>
    <name evidence="7" type="ORF">A4U53_34910</name>
</gene>
<evidence type="ECO:0000313" key="7">
    <source>
        <dbReference type="EMBL" id="OAP88467.1"/>
    </source>
</evidence>
<evidence type="ECO:0000256" key="2">
    <source>
        <dbReference type="ARBA" id="ARBA00022603"/>
    </source>
</evidence>
<feature type="domain" description="Methyltransferase small" evidence="6">
    <location>
        <begin position="51"/>
        <end position="134"/>
    </location>
</feature>
<dbReference type="GO" id="GO:0032259">
    <property type="term" value="P:methylation"/>
    <property type="evidence" value="ECO:0007669"/>
    <property type="project" value="UniProtKB-KW"/>
</dbReference>
<evidence type="ECO:0000256" key="3">
    <source>
        <dbReference type="ARBA" id="ARBA00022679"/>
    </source>
</evidence>
<dbReference type="EMBL" id="LWBS01000456">
    <property type="protein sequence ID" value="OAP88467.1"/>
    <property type="molecule type" value="Genomic_DNA"/>
</dbReference>
<dbReference type="NCBIfam" id="TIGR00536">
    <property type="entry name" value="hemK_fam"/>
    <property type="match status" value="1"/>
</dbReference>
<dbReference type="InterPro" id="IPR002052">
    <property type="entry name" value="DNA_methylase_N6_adenine_CS"/>
</dbReference>
<dbReference type="InterPro" id="IPR004556">
    <property type="entry name" value="HemK-like"/>
</dbReference>
<keyword evidence="3 7" id="KW-0808">Transferase</keyword>
<keyword evidence="4" id="KW-0949">S-adenosyl-L-methionine</keyword>
<evidence type="ECO:0000256" key="4">
    <source>
        <dbReference type="ARBA" id="ARBA00022691"/>
    </source>
</evidence>
<accession>A0A179B9R8</accession>
<dbReference type="AlphaFoldDB" id="A0A179B9R8"/>
<sequence length="234" mass="25271">MPTGEPQATLKFMDVDIIAAADVLKPRAETEILGRRAVEQLLQMGIVRPIRVVDMCCGSGNLAVAIAIHVPDCRVWAADLTDAAAIAAKRNIELHRLSDRVEIRQGNLFVAFDGDRLEKTIDLVVCNPPYISAARLDGPSANLLLGEPREAFDGGPFGLSIHQRLVRDAAKFLKPGGFLMCEFGVGQDRQVASLIGRSKAYHPCENVLDANGIPRVAVARRLDSDDGSPQGPAR</sequence>
<dbReference type="Pfam" id="PF05175">
    <property type="entry name" value="MTS"/>
    <property type="match status" value="1"/>
</dbReference>
<evidence type="ECO:0000259" key="6">
    <source>
        <dbReference type="Pfam" id="PF05175"/>
    </source>
</evidence>
<dbReference type="InterPro" id="IPR029063">
    <property type="entry name" value="SAM-dependent_MTases_sf"/>
</dbReference>
<name>A0A179B9R8_RHILE</name>
<dbReference type="GO" id="GO:0003676">
    <property type="term" value="F:nucleic acid binding"/>
    <property type="evidence" value="ECO:0007669"/>
    <property type="project" value="InterPro"/>
</dbReference>
<dbReference type="PROSITE" id="PS00092">
    <property type="entry name" value="N6_MTASE"/>
    <property type="match status" value="1"/>
</dbReference>
<dbReference type="Gene3D" id="3.40.50.150">
    <property type="entry name" value="Vaccinia Virus protein VP39"/>
    <property type="match status" value="1"/>
</dbReference>
<dbReference type="InterPro" id="IPR007848">
    <property type="entry name" value="Small_mtfrase_dom"/>
</dbReference>
<dbReference type="PANTHER" id="PTHR18895">
    <property type="entry name" value="HEMK METHYLTRANSFERASE"/>
    <property type="match status" value="1"/>
</dbReference>
<dbReference type="EC" id="2.1.1.297" evidence="1"/>
<evidence type="ECO:0000256" key="1">
    <source>
        <dbReference type="ARBA" id="ARBA00012771"/>
    </source>
</evidence>
<organism evidence="7">
    <name type="scientific">Rhizobium leguminosarum</name>
    <dbReference type="NCBI Taxonomy" id="384"/>
    <lineage>
        <taxon>Bacteria</taxon>
        <taxon>Pseudomonadati</taxon>
        <taxon>Pseudomonadota</taxon>
        <taxon>Alphaproteobacteria</taxon>
        <taxon>Hyphomicrobiales</taxon>
        <taxon>Rhizobiaceae</taxon>
        <taxon>Rhizobium/Agrobacterium group</taxon>
        <taxon>Rhizobium</taxon>
    </lineage>
</organism>
<keyword evidence="2 7" id="KW-0489">Methyltransferase</keyword>
<reference evidence="7" key="1">
    <citation type="submission" date="2016-04" db="EMBL/GenBank/DDBJ databases">
        <title>Fast-growing isolate from the root nodules of Vavilovia formosa.</title>
        <authorList>
            <person name="Kimeklis A."/>
            <person name="Safronova V."/>
            <person name="Belimov A."/>
            <person name="Andronov E."/>
        </authorList>
    </citation>
    <scope>NUCLEOTIDE SEQUENCE [LARGE SCALE GENOMIC DNA]</scope>
    <source>
        <strain evidence="7">Vaf-46</strain>
    </source>
</reference>
<dbReference type="CDD" id="cd02440">
    <property type="entry name" value="AdoMet_MTases"/>
    <property type="match status" value="1"/>
</dbReference>
<dbReference type="PANTHER" id="PTHR18895:SF74">
    <property type="entry name" value="MTRF1L RELEASE FACTOR GLUTAMINE METHYLTRANSFERASE"/>
    <property type="match status" value="1"/>
</dbReference>